<name>A0A1S4CPL0_TOBAC</name>
<organism evidence="2">
    <name type="scientific">Nicotiana tabacum</name>
    <name type="common">Common tobacco</name>
    <dbReference type="NCBI Taxonomy" id="4097"/>
    <lineage>
        <taxon>Eukaryota</taxon>
        <taxon>Viridiplantae</taxon>
        <taxon>Streptophyta</taxon>
        <taxon>Embryophyta</taxon>
        <taxon>Tracheophyta</taxon>
        <taxon>Spermatophyta</taxon>
        <taxon>Magnoliopsida</taxon>
        <taxon>eudicotyledons</taxon>
        <taxon>Gunneridae</taxon>
        <taxon>Pentapetalae</taxon>
        <taxon>asterids</taxon>
        <taxon>lamiids</taxon>
        <taxon>Solanales</taxon>
        <taxon>Solanaceae</taxon>
        <taxon>Nicotianoideae</taxon>
        <taxon>Nicotianeae</taxon>
        <taxon>Nicotiana</taxon>
    </lineage>
</organism>
<reference evidence="2" key="1">
    <citation type="submission" date="2025-08" db="UniProtKB">
        <authorList>
            <consortium name="RefSeq"/>
        </authorList>
    </citation>
    <scope>IDENTIFICATION</scope>
</reference>
<feature type="compositionally biased region" description="Polar residues" evidence="1">
    <location>
        <begin position="115"/>
        <end position="131"/>
    </location>
</feature>
<dbReference type="RefSeq" id="XP_016503000.1">
    <property type="nucleotide sequence ID" value="XM_016647514.1"/>
</dbReference>
<feature type="compositionally biased region" description="Basic and acidic residues" evidence="1">
    <location>
        <begin position="172"/>
        <end position="205"/>
    </location>
</feature>
<feature type="compositionally biased region" description="Polar residues" evidence="1">
    <location>
        <begin position="57"/>
        <end position="77"/>
    </location>
</feature>
<feature type="compositionally biased region" description="Basic and acidic residues" evidence="1">
    <location>
        <begin position="140"/>
        <end position="162"/>
    </location>
</feature>
<protein>
    <submittedName>
        <fullName evidence="2">Uncharacterized protein isoform X3</fullName>
    </submittedName>
</protein>
<dbReference type="PaxDb" id="4097-A0A1S4CPL0"/>
<evidence type="ECO:0000256" key="1">
    <source>
        <dbReference type="SAM" id="MobiDB-lite"/>
    </source>
</evidence>
<evidence type="ECO:0000313" key="2">
    <source>
        <dbReference type="RefSeq" id="XP_016503000.1"/>
    </source>
</evidence>
<sequence length="243" mass="27702">MRSKMYASKSRMKVAGKGVKLDFTKILRDLPSSPDSEVNEHVQAPDDDDFESPAPTKKSQQESSRITRSQMKNTPTPVKTLRDLPSTPDSEANAHVQAPDNDDFESPAPTKKLQQESSRMTRSQMKNTPTPVNIVRIRSKKCERQEKSKEKLKFDLVDKDDVGPSVKPKKKKIEDVKHKKSKIEDVKHKKSKIEDVKHKMSKIEDNGESGLDCISKEQRIATRRKLKERKAKLKVGDFCKHVI</sequence>
<feature type="compositionally biased region" description="Basic and acidic residues" evidence="1">
    <location>
        <begin position="19"/>
        <end position="28"/>
    </location>
</feature>
<proteinExistence type="predicted"/>
<gene>
    <name evidence="2" type="primary">LOC107821109</name>
</gene>
<accession>A0A1S4CPL0</accession>
<dbReference type="OrthoDB" id="10559449at2759"/>
<feature type="region of interest" description="Disordered" evidence="1">
    <location>
        <begin position="1"/>
        <end position="209"/>
    </location>
</feature>
<dbReference type="AlphaFoldDB" id="A0A1S4CPL0"/>